<evidence type="ECO:0000313" key="3">
    <source>
        <dbReference type="Proteomes" id="UP000245206"/>
    </source>
</evidence>
<organism evidence="2 3">
    <name type="scientific">Leptospira ellinghausenii</name>
    <dbReference type="NCBI Taxonomy" id="1917822"/>
    <lineage>
        <taxon>Bacteria</taxon>
        <taxon>Pseudomonadati</taxon>
        <taxon>Spirochaetota</taxon>
        <taxon>Spirochaetia</taxon>
        <taxon>Leptospirales</taxon>
        <taxon>Leptospiraceae</taxon>
        <taxon>Leptospira</taxon>
    </lineage>
</organism>
<reference evidence="3" key="1">
    <citation type="journal article" date="2019" name="Microbiol. Immunol.">
        <title>Molecular and phenotypic characterization of Leptospira johnsonii sp. nov., Leptospira ellinghausenii sp. nov. and Leptospira ryugenii sp. nov. isolated from soil and water in Japan.</title>
        <authorList>
            <person name="Masuzawa T."/>
            <person name="Saito M."/>
            <person name="Nakao R."/>
            <person name="Nikaido Y."/>
            <person name="Matsumoto M."/>
            <person name="Ogawa M."/>
            <person name="Yokoyama M."/>
            <person name="Hidaka Y."/>
            <person name="Tomita J."/>
            <person name="Sakakibara K."/>
            <person name="Suzuki K."/>
            <person name="Yasuda S."/>
            <person name="Sato H."/>
            <person name="Yamaguchi M."/>
            <person name="Yoshida S.I."/>
            <person name="Koizumi N."/>
            <person name="Kawamura Y."/>
        </authorList>
    </citation>
    <scope>NUCLEOTIDE SEQUENCE [LARGE SCALE GENOMIC DNA]</scope>
    <source>
        <strain evidence="3">E18</strain>
    </source>
</reference>
<dbReference type="AlphaFoldDB" id="A0A2P2DC65"/>
<feature type="signal peptide" evidence="1">
    <location>
        <begin position="1"/>
        <end position="20"/>
    </location>
</feature>
<keyword evidence="1" id="KW-0732">Signal</keyword>
<gene>
    <name evidence="2" type="ORF">LPTSP2_14960</name>
</gene>
<proteinExistence type="predicted"/>
<protein>
    <submittedName>
        <fullName evidence="2">Uncharacterized protein</fullName>
    </submittedName>
</protein>
<dbReference type="Proteomes" id="UP000245206">
    <property type="component" value="Unassembled WGS sequence"/>
</dbReference>
<dbReference type="OrthoDB" id="331386at2"/>
<comment type="caution">
    <text evidence="2">The sequence shown here is derived from an EMBL/GenBank/DDBJ whole genome shotgun (WGS) entry which is preliminary data.</text>
</comment>
<evidence type="ECO:0000313" key="2">
    <source>
        <dbReference type="EMBL" id="GBF42209.1"/>
    </source>
</evidence>
<evidence type="ECO:0000256" key="1">
    <source>
        <dbReference type="SAM" id="SignalP"/>
    </source>
</evidence>
<dbReference type="RefSeq" id="WP_108959507.1">
    <property type="nucleotide sequence ID" value="NZ_BFAZ01000008.1"/>
</dbReference>
<sequence length="141" mass="15199">MKKKISLMIAIVFASQAMFATEANQMNVKEAAKTLVRNGMTNKEAHEYIKAHITPSEFVRIKRAIKNAEFAGTLDQDLDNIVSSIQLKEATGNYLHGNNFKIMENVLASVTVVAIVGILVHAGGFGTVVTGGMYDSVGLGI</sequence>
<name>A0A2P2DC65_9LEPT</name>
<keyword evidence="3" id="KW-1185">Reference proteome</keyword>
<dbReference type="EMBL" id="BFAZ01000008">
    <property type="protein sequence ID" value="GBF42209.1"/>
    <property type="molecule type" value="Genomic_DNA"/>
</dbReference>
<accession>A0A2P2DC65</accession>
<feature type="chain" id="PRO_5015111074" evidence="1">
    <location>
        <begin position="21"/>
        <end position="141"/>
    </location>
</feature>